<dbReference type="InterPro" id="IPR015813">
    <property type="entry name" value="Pyrv/PenolPyrv_kinase-like_dom"/>
</dbReference>
<name>A0A6G9RK46_9ENTR</name>
<organism evidence="2 3">
    <name type="scientific">Kluyvera genomosp. 3</name>
    <dbReference type="NCBI Taxonomy" id="2774055"/>
    <lineage>
        <taxon>Bacteria</taxon>
        <taxon>Pseudomonadati</taxon>
        <taxon>Pseudomonadota</taxon>
        <taxon>Gammaproteobacteria</taxon>
        <taxon>Enterobacterales</taxon>
        <taxon>Enterobacteriaceae</taxon>
        <taxon>Kluyvera</taxon>
    </lineage>
</organism>
<dbReference type="RefSeq" id="WP_167575747.1">
    <property type="nucleotide sequence ID" value="NZ_CP050321.1"/>
</dbReference>
<dbReference type="PANTHER" id="PTHR42905">
    <property type="entry name" value="PHOSPHOENOLPYRUVATE CARBOXYLASE"/>
    <property type="match status" value="1"/>
</dbReference>
<reference evidence="2 3" key="1">
    <citation type="submission" date="2020-02" db="EMBL/GenBank/DDBJ databases">
        <title>Whole genome PO2S7.</title>
        <authorList>
            <person name="Singha K.M."/>
        </authorList>
    </citation>
    <scope>NUCLEOTIDE SEQUENCE [LARGE SCALE GENOMIC DNA]</scope>
    <source>
        <strain evidence="2 3">PO2S7</strain>
    </source>
</reference>
<dbReference type="CDD" id="cd00377">
    <property type="entry name" value="ICL_PEPM"/>
    <property type="match status" value="1"/>
</dbReference>
<evidence type="ECO:0000256" key="1">
    <source>
        <dbReference type="ARBA" id="ARBA00022723"/>
    </source>
</evidence>
<dbReference type="Gene3D" id="3.20.20.60">
    <property type="entry name" value="Phosphoenolpyruvate-binding domains"/>
    <property type="match status" value="1"/>
</dbReference>
<keyword evidence="3" id="KW-1185">Reference proteome</keyword>
<accession>A0A6G9RK46</accession>
<dbReference type="InterPro" id="IPR040442">
    <property type="entry name" value="Pyrv_kinase-like_dom_sf"/>
</dbReference>
<dbReference type="SUPFAM" id="SSF51621">
    <property type="entry name" value="Phosphoenolpyruvate/pyruvate domain"/>
    <property type="match status" value="1"/>
</dbReference>
<dbReference type="KEGG" id="kgn:GY169_10980"/>
<gene>
    <name evidence="2" type="ORF">GY169_10980</name>
</gene>
<dbReference type="InterPro" id="IPR039556">
    <property type="entry name" value="ICL/PEPM"/>
</dbReference>
<evidence type="ECO:0000313" key="2">
    <source>
        <dbReference type="EMBL" id="QIR27290.1"/>
    </source>
</evidence>
<sequence>MDFTALHYQEKPLVIANVWDAPSAIAAQQAGFQALGTSSAAIANMLGYADGEGMAFDELLYIVRRIRAVTSLPLSVDMEAGYADNPEDIVAHLCQLAALGVVGVNLEDSRIIKGVRTLDNPEVFSQRLSAVRSGLSAKGCPLFINARTDAFLLNLPDALNVTLSRISCYETGGADGLFVPCVSDVQDIAALVQHTSLPLNVMCVPGLADFATLGKMGVRRISMGNAVHCAIQGTLNTLLLTLHQQQSFAGVFCDENHR</sequence>
<keyword evidence="2" id="KW-0456">Lyase</keyword>
<proteinExistence type="predicted"/>
<keyword evidence="1" id="KW-0479">Metal-binding</keyword>
<dbReference type="Pfam" id="PF13714">
    <property type="entry name" value="PEP_mutase"/>
    <property type="match status" value="1"/>
</dbReference>
<dbReference type="Proteomes" id="UP000503580">
    <property type="component" value="Chromosome"/>
</dbReference>
<evidence type="ECO:0000313" key="3">
    <source>
        <dbReference type="Proteomes" id="UP000503580"/>
    </source>
</evidence>
<dbReference type="AlphaFoldDB" id="A0A6G9RK46"/>
<dbReference type="GO" id="GO:0046872">
    <property type="term" value="F:metal ion binding"/>
    <property type="evidence" value="ECO:0007669"/>
    <property type="project" value="UniProtKB-KW"/>
</dbReference>
<dbReference type="GO" id="GO:0016829">
    <property type="term" value="F:lyase activity"/>
    <property type="evidence" value="ECO:0007669"/>
    <property type="project" value="UniProtKB-KW"/>
</dbReference>
<dbReference type="EMBL" id="CP050321">
    <property type="protein sequence ID" value="QIR27290.1"/>
    <property type="molecule type" value="Genomic_DNA"/>
</dbReference>
<keyword evidence="2" id="KW-0670">Pyruvate</keyword>
<protein>
    <submittedName>
        <fullName evidence="2">Isocitrate lyase/phosphoenolpyruvate mutase family protein</fullName>
    </submittedName>
</protein>
<dbReference type="PANTHER" id="PTHR42905:SF16">
    <property type="entry name" value="CARBOXYPHOSPHONOENOLPYRUVATE PHOSPHONOMUTASE-LIKE PROTEIN (AFU_ORTHOLOGUE AFUA_5G07230)"/>
    <property type="match status" value="1"/>
</dbReference>